<evidence type="ECO:0000313" key="2">
    <source>
        <dbReference type="Proteomes" id="UP001295740"/>
    </source>
</evidence>
<evidence type="ECO:0000313" key="1">
    <source>
        <dbReference type="EMBL" id="CAJ2510436.1"/>
    </source>
</evidence>
<sequence>MEPFTPYYSGNDSHPGRPVYYFRMMNGVKAPQAMYPYEGRLEPASGSLAPDAGYANAQQTVRRSICAQKQ</sequence>
<protein>
    <submittedName>
        <fullName evidence="1">Uu.00g051390.m01.CDS01</fullName>
    </submittedName>
</protein>
<name>A0AAI8VSS7_9PEZI</name>
<proteinExistence type="predicted"/>
<gene>
    <name evidence="1" type="ORF">KHLLAP_LOCUS10904</name>
</gene>
<comment type="caution">
    <text evidence="1">The sequence shown here is derived from an EMBL/GenBank/DDBJ whole genome shotgun (WGS) entry which is preliminary data.</text>
</comment>
<dbReference type="EMBL" id="CAUWAG010000014">
    <property type="protein sequence ID" value="CAJ2510436.1"/>
    <property type="molecule type" value="Genomic_DNA"/>
</dbReference>
<dbReference type="Proteomes" id="UP001295740">
    <property type="component" value="Unassembled WGS sequence"/>
</dbReference>
<reference evidence="1" key="1">
    <citation type="submission" date="2023-10" db="EMBL/GenBank/DDBJ databases">
        <authorList>
            <person name="Hackl T."/>
        </authorList>
    </citation>
    <scope>NUCLEOTIDE SEQUENCE</scope>
</reference>
<keyword evidence="2" id="KW-1185">Reference proteome</keyword>
<accession>A0AAI8VSS7</accession>
<dbReference type="AlphaFoldDB" id="A0AAI8VSS7"/>
<organism evidence="1 2">
    <name type="scientific">Anthostomella pinea</name>
    <dbReference type="NCBI Taxonomy" id="933095"/>
    <lineage>
        <taxon>Eukaryota</taxon>
        <taxon>Fungi</taxon>
        <taxon>Dikarya</taxon>
        <taxon>Ascomycota</taxon>
        <taxon>Pezizomycotina</taxon>
        <taxon>Sordariomycetes</taxon>
        <taxon>Xylariomycetidae</taxon>
        <taxon>Xylariales</taxon>
        <taxon>Xylariaceae</taxon>
        <taxon>Anthostomella</taxon>
    </lineage>
</organism>